<dbReference type="PANTHER" id="PTHR46482">
    <property type="entry name" value="5'-ADENYLYLSULFATE REDUCTASE 3, CHLOROPLASTIC"/>
    <property type="match status" value="1"/>
</dbReference>
<reference evidence="16" key="1">
    <citation type="submission" date="2020-11" db="EMBL/GenBank/DDBJ databases">
        <title>Genome seq and assembly of Planobacterium sp.</title>
        <authorList>
            <person name="Chhetri G."/>
        </authorList>
    </citation>
    <scope>NUCLEOTIDE SEQUENCE</scope>
    <source>
        <strain evidence="16">GCR5</strain>
    </source>
</reference>
<evidence type="ECO:0000256" key="7">
    <source>
        <dbReference type="ARBA" id="ARBA00024298"/>
    </source>
</evidence>
<dbReference type="GO" id="GO:0043866">
    <property type="term" value="F:adenylyl-sulfate reductase (thioredoxin) activity"/>
    <property type="evidence" value="ECO:0007669"/>
    <property type="project" value="UniProtKB-EC"/>
</dbReference>
<name>A0A931E481_9FLAO</name>
<dbReference type="GO" id="GO:0070814">
    <property type="term" value="P:hydrogen sulfide biosynthetic process"/>
    <property type="evidence" value="ECO:0007669"/>
    <property type="project" value="UniProtKB-UniRule"/>
</dbReference>
<evidence type="ECO:0000259" key="15">
    <source>
        <dbReference type="Pfam" id="PF01507"/>
    </source>
</evidence>
<keyword evidence="17" id="KW-1185">Reference proteome</keyword>
<keyword evidence="2 14" id="KW-0963">Cytoplasm</keyword>
<evidence type="ECO:0000256" key="12">
    <source>
        <dbReference type="ARBA" id="ARBA00032041"/>
    </source>
</evidence>
<comment type="pathway">
    <text evidence="8 14">Sulfur metabolism; hydrogen sulfide biosynthesis; sulfite from sulfate.</text>
</comment>
<feature type="binding site" evidence="14">
    <location>
        <position position="198"/>
    </location>
    <ligand>
        <name>[4Fe-4S] cluster</name>
        <dbReference type="ChEBI" id="CHEBI:49883"/>
    </ligand>
</feature>
<dbReference type="GO" id="GO:0019379">
    <property type="term" value="P:sulfate assimilation, phosphoadenylyl sulfate reduction by phosphoadenylyl-sulfate reductase (thioredoxin)"/>
    <property type="evidence" value="ECO:0007669"/>
    <property type="project" value="UniProtKB-UniRule"/>
</dbReference>
<dbReference type="CDD" id="cd23945">
    <property type="entry name" value="PAPS_reductase"/>
    <property type="match status" value="1"/>
</dbReference>
<comment type="caution">
    <text evidence="16">The sequence shown here is derived from an EMBL/GenBank/DDBJ whole genome shotgun (WGS) entry which is preliminary data.</text>
</comment>
<dbReference type="NCBIfam" id="TIGR02055">
    <property type="entry name" value="APS_reductase"/>
    <property type="match status" value="1"/>
</dbReference>
<dbReference type="SUPFAM" id="SSF52402">
    <property type="entry name" value="Adenine nucleotide alpha hydrolases-like"/>
    <property type="match status" value="1"/>
</dbReference>
<accession>A0A931E481</accession>
<dbReference type="Pfam" id="PF01507">
    <property type="entry name" value="PAPS_reduct"/>
    <property type="match status" value="1"/>
</dbReference>
<comment type="subcellular location">
    <subcellularLocation>
        <location evidence="14">Cytoplasm</location>
    </subcellularLocation>
</comment>
<evidence type="ECO:0000256" key="4">
    <source>
        <dbReference type="ARBA" id="ARBA00023002"/>
    </source>
</evidence>
<dbReference type="InterPro" id="IPR014729">
    <property type="entry name" value="Rossmann-like_a/b/a_fold"/>
</dbReference>
<dbReference type="PIRSF" id="PIRSF000857">
    <property type="entry name" value="PAPS_reductase"/>
    <property type="match status" value="1"/>
</dbReference>
<keyword evidence="6 14" id="KW-0411">Iron-sulfur</keyword>
<evidence type="ECO:0000256" key="5">
    <source>
        <dbReference type="ARBA" id="ARBA00023004"/>
    </source>
</evidence>
<comment type="cofactor">
    <cofactor evidence="14">
        <name>[4Fe-4S] cluster</name>
        <dbReference type="ChEBI" id="CHEBI:49883"/>
    </cofactor>
    <text evidence="14">Binds 1 [4Fe-4S] cluster per subunit.</text>
</comment>
<feature type="binding site" evidence="14">
    <location>
        <position position="112"/>
    </location>
    <ligand>
        <name>[4Fe-4S] cluster</name>
        <dbReference type="ChEBI" id="CHEBI:49883"/>
    </ligand>
</feature>
<feature type="active site" description="Nucleophile; cysteine thiosulfonate intermediate" evidence="14">
    <location>
        <position position="222"/>
    </location>
</feature>
<keyword evidence="3 14" id="KW-0479">Metal-binding</keyword>
<dbReference type="InterPro" id="IPR004511">
    <property type="entry name" value="PAPS/APS_Rdtase"/>
</dbReference>
<feature type="binding site" evidence="14">
    <location>
        <position position="113"/>
    </location>
    <ligand>
        <name>[4Fe-4S] cluster</name>
        <dbReference type="ChEBI" id="CHEBI:49883"/>
    </ligand>
</feature>
<protein>
    <recommendedName>
        <fullName evidence="10 14">Adenosine 5'-phosphosulfate reductase</fullName>
        <shortName evidence="14">APS reductase</shortName>
        <ecNumber evidence="9 14">1.8.4.10</ecNumber>
    </recommendedName>
    <alternativeName>
        <fullName evidence="12 14">5'-adenylylsulfate reductase</fullName>
    </alternativeName>
    <alternativeName>
        <fullName evidence="11 14">Thioredoxin-dependent 5'-adenylylsulfate reductase</fullName>
    </alternativeName>
</protein>
<keyword evidence="5 14" id="KW-0408">Iron</keyword>
<evidence type="ECO:0000256" key="8">
    <source>
        <dbReference type="ARBA" id="ARBA00024327"/>
    </source>
</evidence>
<evidence type="ECO:0000313" key="17">
    <source>
        <dbReference type="Proteomes" id="UP000694480"/>
    </source>
</evidence>
<evidence type="ECO:0000256" key="14">
    <source>
        <dbReference type="HAMAP-Rule" id="MF_00063"/>
    </source>
</evidence>
<feature type="binding site" evidence="14">
    <location>
        <position position="195"/>
    </location>
    <ligand>
        <name>[4Fe-4S] cluster</name>
        <dbReference type="ChEBI" id="CHEBI:49883"/>
    </ligand>
</feature>
<evidence type="ECO:0000256" key="2">
    <source>
        <dbReference type="ARBA" id="ARBA00022490"/>
    </source>
</evidence>
<dbReference type="InterPro" id="IPR011798">
    <property type="entry name" value="APS_reductase"/>
</dbReference>
<dbReference type="Proteomes" id="UP000694480">
    <property type="component" value="Unassembled WGS sequence"/>
</dbReference>
<evidence type="ECO:0000256" key="1">
    <source>
        <dbReference type="ARBA" id="ARBA00009732"/>
    </source>
</evidence>
<evidence type="ECO:0000256" key="13">
    <source>
        <dbReference type="ARBA" id="ARBA00048441"/>
    </source>
</evidence>
<dbReference type="GO" id="GO:0046872">
    <property type="term" value="F:metal ion binding"/>
    <property type="evidence" value="ECO:0007669"/>
    <property type="project" value="UniProtKB-KW"/>
</dbReference>
<comment type="function">
    <text evidence="7 14">Catalyzes the formation of sulfite from adenosine 5'-phosphosulfate (APS) using thioredoxin as an electron donor.</text>
</comment>
<dbReference type="NCBIfam" id="TIGR00434">
    <property type="entry name" value="cysH"/>
    <property type="match status" value="1"/>
</dbReference>
<dbReference type="GO" id="GO:0019344">
    <property type="term" value="P:cysteine biosynthetic process"/>
    <property type="evidence" value="ECO:0007669"/>
    <property type="project" value="InterPro"/>
</dbReference>
<evidence type="ECO:0000256" key="10">
    <source>
        <dbReference type="ARBA" id="ARBA00029514"/>
    </source>
</evidence>
<evidence type="ECO:0000256" key="3">
    <source>
        <dbReference type="ARBA" id="ARBA00022723"/>
    </source>
</evidence>
<proteinExistence type="inferred from homology"/>
<dbReference type="Gene3D" id="3.40.50.620">
    <property type="entry name" value="HUPs"/>
    <property type="match status" value="1"/>
</dbReference>
<organism evidence="16 17">
    <name type="scientific">Planobacterium oryzisoli</name>
    <dbReference type="NCBI Taxonomy" id="2771435"/>
    <lineage>
        <taxon>Bacteria</taxon>
        <taxon>Pseudomonadati</taxon>
        <taxon>Bacteroidota</taxon>
        <taxon>Flavobacteriia</taxon>
        <taxon>Flavobacteriales</taxon>
        <taxon>Weeksellaceae</taxon>
        <taxon>Chryseobacterium group</taxon>
        <taxon>Chryseobacterium</taxon>
    </lineage>
</organism>
<evidence type="ECO:0000256" key="11">
    <source>
        <dbReference type="ARBA" id="ARBA00030894"/>
    </source>
</evidence>
<dbReference type="EMBL" id="JADKYY010000001">
    <property type="protein sequence ID" value="MBF5026315.1"/>
    <property type="molecule type" value="Genomic_DNA"/>
</dbReference>
<gene>
    <name evidence="14" type="primary">cysH</name>
    <name evidence="16" type="ORF">IC612_00700</name>
</gene>
<dbReference type="AlphaFoldDB" id="A0A931E481"/>
<dbReference type="GO" id="GO:0005737">
    <property type="term" value="C:cytoplasm"/>
    <property type="evidence" value="ECO:0007669"/>
    <property type="project" value="UniProtKB-SubCell"/>
</dbReference>
<keyword evidence="4 14" id="KW-0560">Oxidoreductase</keyword>
<sequence length="227" mass="26559">MHQIKEISESSPMEGLRLVSSFFPQGVVFSTSLGQEDQVLTDMVCTENLPINIFTLDTGRLFPEHYTLLANNQARYKRKIHVYFPDQTQTEDYVNTHGINGFYHSLENRKRCCYIRKVEPLNRALKGAKVWITGLRSEQSESREQLSVIEYDEQKQLYKYNPLLHWSYQEVLDYLKQQNVQELSLHSKGYISVGCQPCTRPIVEGENPRAGRWWWEESHKECGLHSN</sequence>
<evidence type="ECO:0000256" key="6">
    <source>
        <dbReference type="ARBA" id="ARBA00023014"/>
    </source>
</evidence>
<evidence type="ECO:0000256" key="9">
    <source>
        <dbReference type="ARBA" id="ARBA00024386"/>
    </source>
</evidence>
<dbReference type="NCBIfam" id="NF002537">
    <property type="entry name" value="PRK02090.1"/>
    <property type="match status" value="1"/>
</dbReference>
<evidence type="ECO:0000313" key="16">
    <source>
        <dbReference type="EMBL" id="MBF5026315.1"/>
    </source>
</evidence>
<dbReference type="PANTHER" id="PTHR46482:SF9">
    <property type="entry name" value="5'-ADENYLYLSULFATE REDUCTASE 1, CHLOROPLASTIC"/>
    <property type="match status" value="1"/>
</dbReference>
<dbReference type="GO" id="GO:0051539">
    <property type="term" value="F:4 iron, 4 sulfur cluster binding"/>
    <property type="evidence" value="ECO:0007669"/>
    <property type="project" value="UniProtKB-UniRule"/>
</dbReference>
<dbReference type="GO" id="GO:0004604">
    <property type="term" value="F:phosphoadenylyl-sulfate reductase (thioredoxin) activity"/>
    <property type="evidence" value="ECO:0007669"/>
    <property type="project" value="UniProtKB-UniRule"/>
</dbReference>
<dbReference type="InterPro" id="IPR002500">
    <property type="entry name" value="PAPS_reduct_dom"/>
</dbReference>
<comment type="catalytic activity">
    <reaction evidence="13 14">
        <text>[thioredoxin]-disulfide + sulfite + AMP + 2 H(+) = adenosine 5'-phosphosulfate + [thioredoxin]-dithiol</text>
        <dbReference type="Rhea" id="RHEA:21976"/>
        <dbReference type="Rhea" id="RHEA-COMP:10698"/>
        <dbReference type="Rhea" id="RHEA-COMP:10700"/>
        <dbReference type="ChEBI" id="CHEBI:15378"/>
        <dbReference type="ChEBI" id="CHEBI:17359"/>
        <dbReference type="ChEBI" id="CHEBI:29950"/>
        <dbReference type="ChEBI" id="CHEBI:50058"/>
        <dbReference type="ChEBI" id="CHEBI:58243"/>
        <dbReference type="ChEBI" id="CHEBI:456215"/>
        <dbReference type="EC" id="1.8.4.10"/>
    </reaction>
</comment>
<dbReference type="EC" id="1.8.4.10" evidence="9 14"/>
<comment type="similarity">
    <text evidence="1 14">Belongs to the PAPS reductase family. CysH subfamily.</text>
</comment>
<feature type="domain" description="Phosphoadenosine phosphosulphate reductase" evidence="15">
    <location>
        <begin position="27"/>
        <end position="201"/>
    </location>
</feature>
<dbReference type="HAMAP" id="MF_00063">
    <property type="entry name" value="CysH"/>
    <property type="match status" value="1"/>
</dbReference>